<protein>
    <submittedName>
        <fullName evidence="3">Alpha/beta fold hydrolase</fullName>
    </submittedName>
</protein>
<evidence type="ECO:0000259" key="2">
    <source>
        <dbReference type="Pfam" id="PF00561"/>
    </source>
</evidence>
<dbReference type="SUPFAM" id="SSF53474">
    <property type="entry name" value="alpha/beta-Hydrolases"/>
    <property type="match status" value="1"/>
</dbReference>
<dbReference type="EMBL" id="WITK01000018">
    <property type="protein sequence ID" value="MQW92885.1"/>
    <property type="molecule type" value="Genomic_DNA"/>
</dbReference>
<keyword evidence="5" id="KW-1185">Reference proteome</keyword>
<dbReference type="Gene3D" id="3.40.50.1820">
    <property type="entry name" value="alpha/beta hydrolase"/>
    <property type="match status" value="1"/>
</dbReference>
<name>A0A5Q0P472_9GAMM</name>
<evidence type="ECO:0000313" key="5">
    <source>
        <dbReference type="Proteomes" id="UP000327478"/>
    </source>
</evidence>
<keyword evidence="1" id="KW-0732">Signal</keyword>
<dbReference type="InterPro" id="IPR029058">
    <property type="entry name" value="AB_hydrolase_fold"/>
</dbReference>
<proteinExistence type="predicted"/>
<accession>A0A5Q0P472</accession>
<dbReference type="Proteomes" id="UP000480556">
    <property type="component" value="Unassembled WGS sequence"/>
</dbReference>
<gene>
    <name evidence="4" type="ORF">GFH30_11625</name>
    <name evidence="3" type="ORF">GHJ48_10890</name>
</gene>
<dbReference type="AlphaFoldDB" id="A0A5Q0P472"/>
<dbReference type="Pfam" id="PF00561">
    <property type="entry name" value="Abhydrolase_1"/>
    <property type="match status" value="1"/>
</dbReference>
<keyword evidence="3" id="KW-0378">Hydrolase</keyword>
<feature type="signal peptide" evidence="1">
    <location>
        <begin position="1"/>
        <end position="22"/>
    </location>
</feature>
<dbReference type="InterPro" id="IPR000073">
    <property type="entry name" value="AB_hydrolase_1"/>
</dbReference>
<feature type="chain" id="PRO_5044623653" evidence="1">
    <location>
        <begin position="23"/>
        <end position="322"/>
    </location>
</feature>
<evidence type="ECO:0000313" key="6">
    <source>
        <dbReference type="Proteomes" id="UP000480556"/>
    </source>
</evidence>
<dbReference type="GO" id="GO:0016787">
    <property type="term" value="F:hydrolase activity"/>
    <property type="evidence" value="ECO:0007669"/>
    <property type="project" value="UniProtKB-KW"/>
</dbReference>
<dbReference type="EMBL" id="CP045650">
    <property type="protein sequence ID" value="QGA11977.1"/>
    <property type="molecule type" value="Genomic_DNA"/>
</dbReference>
<evidence type="ECO:0000313" key="3">
    <source>
        <dbReference type="EMBL" id="MQW92885.1"/>
    </source>
</evidence>
<feature type="domain" description="AB hydrolase-1" evidence="2">
    <location>
        <begin position="42"/>
        <end position="149"/>
    </location>
</feature>
<reference evidence="5 6" key="1">
    <citation type="submission" date="2019-10" db="EMBL/GenBank/DDBJ databases">
        <authorList>
            <person name="Dong K."/>
        </authorList>
    </citation>
    <scope>NUCLEOTIDE SEQUENCE [LARGE SCALE GENOMIC DNA]</scope>
    <source>
        <strain evidence="5">dk386</strain>
        <strain evidence="4">Dk386</strain>
        <strain evidence="6">dk771</strain>
        <strain evidence="3">Dk771</strain>
    </source>
</reference>
<organism evidence="3 6">
    <name type="scientific">Acinetobacter wanghuae</name>
    <dbReference type="NCBI Taxonomy" id="2662362"/>
    <lineage>
        <taxon>Bacteria</taxon>
        <taxon>Pseudomonadati</taxon>
        <taxon>Pseudomonadota</taxon>
        <taxon>Gammaproteobacteria</taxon>
        <taxon>Moraxellales</taxon>
        <taxon>Moraxellaceae</taxon>
        <taxon>Acinetobacter</taxon>
    </lineage>
</organism>
<evidence type="ECO:0000313" key="4">
    <source>
        <dbReference type="EMBL" id="QGA11977.1"/>
    </source>
</evidence>
<dbReference type="Proteomes" id="UP000327478">
    <property type="component" value="Chromosome"/>
</dbReference>
<evidence type="ECO:0000256" key="1">
    <source>
        <dbReference type="SAM" id="SignalP"/>
    </source>
</evidence>
<sequence length="322" mass="35293">MKMKKTIGLSLFTLVFSSLTHASALQSYKSNFVVSNYAKTQYPIVFVHGFGLGFNRIGTDRVGLDYWYQIPQDLSRNGARVFSAELSAVGSNEIRGEQLLQQIDEVLALTGKSKVNLIGHSQGGPTIQYIEAIAPQKAASLTAIAGAMKGTPVFVNAAKTPLIEPFIHAFGTVLGYAMNLVTANRYSVEIQDALDAMNPEHMLAFNAKYGSNAIPKDCQSQGQKRTSNGIYHYSWMGNRQATNPLDVIESTVVSLGGTFLKGEANDGALPLCSGRYGQIIRQDYHHNHFDEVNQFFGILSPFAQDPIGLYRQHANRLKLQGL</sequence>